<accession>Q2H637</accession>
<dbReference type="InParanoid" id="Q2H637"/>
<reference evidence="3" key="1">
    <citation type="journal article" date="2015" name="Genome Announc.">
        <title>Draft genome sequence of the cellulolytic fungus Chaetomium globosum.</title>
        <authorList>
            <person name="Cuomo C.A."/>
            <person name="Untereiner W.A."/>
            <person name="Ma L.-J."/>
            <person name="Grabherr M."/>
            <person name="Birren B.W."/>
        </authorList>
    </citation>
    <scope>NUCLEOTIDE SEQUENCE [LARGE SCALE GENOMIC DNA]</scope>
    <source>
        <strain evidence="3">ATCC 6205 / CBS 148.51 / DSM 1962 / NBRC 6347 / NRRL 1970</strain>
    </source>
</reference>
<proteinExistence type="predicted"/>
<dbReference type="RefSeq" id="XP_001221973.1">
    <property type="nucleotide sequence ID" value="XM_001221972.1"/>
</dbReference>
<evidence type="ECO:0000313" key="3">
    <source>
        <dbReference type="Proteomes" id="UP000001056"/>
    </source>
</evidence>
<gene>
    <name evidence="2" type="ORF">CHGG_05878</name>
</gene>
<dbReference type="VEuPathDB" id="FungiDB:CHGG_05878"/>
<protein>
    <submittedName>
        <fullName evidence="2">Uncharacterized protein</fullName>
    </submittedName>
</protein>
<dbReference type="AlphaFoldDB" id="Q2H637"/>
<dbReference type="EMBL" id="CH408031">
    <property type="protein sequence ID" value="EAQ89259.1"/>
    <property type="molecule type" value="Genomic_DNA"/>
</dbReference>
<keyword evidence="3" id="KW-1185">Reference proteome</keyword>
<dbReference type="HOGENOM" id="CLU_1855037_0_0_1"/>
<evidence type="ECO:0000313" key="2">
    <source>
        <dbReference type="EMBL" id="EAQ89259.1"/>
    </source>
</evidence>
<name>Q2H637_CHAGB</name>
<dbReference type="OrthoDB" id="4582592at2759"/>
<organism evidence="2 3">
    <name type="scientific">Chaetomium globosum (strain ATCC 6205 / CBS 148.51 / DSM 1962 / NBRC 6347 / NRRL 1970)</name>
    <name type="common">Soil fungus</name>
    <dbReference type="NCBI Taxonomy" id="306901"/>
    <lineage>
        <taxon>Eukaryota</taxon>
        <taxon>Fungi</taxon>
        <taxon>Dikarya</taxon>
        <taxon>Ascomycota</taxon>
        <taxon>Pezizomycotina</taxon>
        <taxon>Sordariomycetes</taxon>
        <taxon>Sordariomycetidae</taxon>
        <taxon>Sordariales</taxon>
        <taxon>Chaetomiaceae</taxon>
        <taxon>Chaetomium</taxon>
    </lineage>
</organism>
<dbReference type="Proteomes" id="UP000001056">
    <property type="component" value="Unassembled WGS sequence"/>
</dbReference>
<sequence>MSFVISHPPLDPTPTADAGAQPSQVLTILETVSHKPKEEGSGPVVVRCYLGSDKSTLRIAKIYDGFEYELAEFGKKGVDCMYLADMGYSREAAAYEAIPARFQGGLQRGSPILGCMASGFQKAGLRAAVVAISLLRNG</sequence>
<evidence type="ECO:0000256" key="1">
    <source>
        <dbReference type="SAM" id="MobiDB-lite"/>
    </source>
</evidence>
<dbReference type="GeneID" id="4390774"/>
<feature type="region of interest" description="Disordered" evidence="1">
    <location>
        <begin position="1"/>
        <end position="21"/>
    </location>
</feature>